<evidence type="ECO:0000313" key="2">
    <source>
        <dbReference type="EMBL" id="MBP2257588.1"/>
    </source>
</evidence>
<gene>
    <name evidence="2" type="ORF">J2Z81_001536</name>
</gene>
<feature type="domain" description="Transposase for insertion sequence element IS21-like C-terminal" evidence="1">
    <location>
        <begin position="39"/>
        <end position="106"/>
    </location>
</feature>
<proteinExistence type="predicted"/>
<evidence type="ECO:0000259" key="1">
    <source>
        <dbReference type="Pfam" id="PF22483"/>
    </source>
</evidence>
<keyword evidence="3" id="KW-1185">Reference proteome</keyword>
<protein>
    <recommendedName>
        <fullName evidence="1">Transposase for insertion sequence element IS21-like C-terminal domain-containing protein</fullName>
    </recommendedName>
</protein>
<reference evidence="2 3" key="1">
    <citation type="submission" date="2021-03" db="EMBL/GenBank/DDBJ databases">
        <title>Genomic Encyclopedia of Type Strains, Phase IV (KMG-IV): sequencing the most valuable type-strain genomes for metagenomic binning, comparative biology and taxonomic classification.</title>
        <authorList>
            <person name="Goeker M."/>
        </authorList>
    </citation>
    <scope>NUCLEOTIDE SEQUENCE [LARGE SCALE GENOMIC DNA]</scope>
    <source>
        <strain evidence="2 3">DSM 25790</strain>
    </source>
</reference>
<dbReference type="Pfam" id="PF22483">
    <property type="entry name" value="Mu-transpos_C_2"/>
    <property type="match status" value="1"/>
</dbReference>
<evidence type="ECO:0000313" key="3">
    <source>
        <dbReference type="Proteomes" id="UP001519294"/>
    </source>
</evidence>
<sequence>MHLESTLEKLNKRIYHEHKVSHHELLKQEAAHSKPAISSFNPSDMIEVRVNKYSTIVFKQNHYSVPEGHVGKYIKAKVGAKKIKLFVEGELIAVHERCWGLHQWNMDINHYLKHSKEKKVLSPKVNV</sequence>
<dbReference type="InterPro" id="IPR054353">
    <property type="entry name" value="IstA-like_C"/>
</dbReference>
<comment type="caution">
    <text evidence="2">The sequence shown here is derived from an EMBL/GenBank/DDBJ whole genome shotgun (WGS) entry which is preliminary data.</text>
</comment>
<dbReference type="EMBL" id="JAGIKX010000010">
    <property type="protein sequence ID" value="MBP2257588.1"/>
    <property type="molecule type" value="Genomic_DNA"/>
</dbReference>
<name>A0ABS4S7X9_9BACI</name>
<dbReference type="Proteomes" id="UP001519294">
    <property type="component" value="Unassembled WGS sequence"/>
</dbReference>
<organism evidence="2 3">
    <name type="scientific">Virgibacillus alimentarius</name>
    <dbReference type="NCBI Taxonomy" id="698769"/>
    <lineage>
        <taxon>Bacteria</taxon>
        <taxon>Bacillati</taxon>
        <taxon>Bacillota</taxon>
        <taxon>Bacilli</taxon>
        <taxon>Bacillales</taxon>
        <taxon>Bacillaceae</taxon>
        <taxon>Virgibacillus</taxon>
    </lineage>
</organism>
<dbReference type="RefSeq" id="WP_226371052.1">
    <property type="nucleotide sequence ID" value="NZ_JAGIKX010000010.1"/>
</dbReference>
<accession>A0ABS4S7X9</accession>